<keyword evidence="2" id="KW-1133">Transmembrane helix</keyword>
<dbReference type="PIRSF" id="PIRSF030959">
    <property type="entry name" value="UCP030959"/>
    <property type="match status" value="1"/>
</dbReference>
<keyword evidence="2" id="KW-0812">Transmembrane</keyword>
<dbReference type="InterPro" id="IPR011990">
    <property type="entry name" value="TPR-like_helical_dom_sf"/>
</dbReference>
<gene>
    <name evidence="3" type="ORF">GGR44_000398</name>
</gene>
<comment type="caution">
    <text evidence="3">The sequence shown here is derived from an EMBL/GenBank/DDBJ whole genome shotgun (WGS) entry which is preliminary data.</text>
</comment>
<feature type="coiled-coil region" evidence="1">
    <location>
        <begin position="207"/>
        <end position="234"/>
    </location>
</feature>
<accession>A0A7W6DDL1</accession>
<feature type="transmembrane region" description="Helical" evidence="2">
    <location>
        <begin position="25"/>
        <end position="45"/>
    </location>
</feature>
<evidence type="ECO:0000256" key="2">
    <source>
        <dbReference type="SAM" id="Phobius"/>
    </source>
</evidence>
<keyword evidence="1" id="KW-0175">Coiled coil</keyword>
<name>A0A7W6DDL1_9SPHN</name>
<evidence type="ECO:0000256" key="1">
    <source>
        <dbReference type="SAM" id="Coils"/>
    </source>
</evidence>
<organism evidence="3 4">
    <name type="scientific">Sphingobium fontiphilum</name>
    <dbReference type="NCBI Taxonomy" id="944425"/>
    <lineage>
        <taxon>Bacteria</taxon>
        <taxon>Pseudomonadati</taxon>
        <taxon>Pseudomonadota</taxon>
        <taxon>Alphaproteobacteria</taxon>
        <taxon>Sphingomonadales</taxon>
        <taxon>Sphingomonadaceae</taxon>
        <taxon>Sphingobium</taxon>
    </lineage>
</organism>
<dbReference type="AlphaFoldDB" id="A0A7W6DDL1"/>
<keyword evidence="4" id="KW-1185">Reference proteome</keyword>
<dbReference type="Gene3D" id="1.25.40.10">
    <property type="entry name" value="Tetratricopeptide repeat domain"/>
    <property type="match status" value="1"/>
</dbReference>
<reference evidence="3 4" key="1">
    <citation type="submission" date="2020-08" db="EMBL/GenBank/DDBJ databases">
        <title>Genomic Encyclopedia of Type Strains, Phase IV (KMG-IV): sequencing the most valuable type-strain genomes for metagenomic binning, comparative biology and taxonomic classification.</title>
        <authorList>
            <person name="Goeker M."/>
        </authorList>
    </citation>
    <scope>NUCLEOTIDE SEQUENCE [LARGE SCALE GENOMIC DNA]</scope>
    <source>
        <strain evidence="3 4">DSM 29348</strain>
    </source>
</reference>
<dbReference type="SUPFAM" id="SSF48452">
    <property type="entry name" value="TPR-like"/>
    <property type="match status" value="1"/>
</dbReference>
<evidence type="ECO:0008006" key="5">
    <source>
        <dbReference type="Google" id="ProtNLM"/>
    </source>
</evidence>
<dbReference type="Proteomes" id="UP000552757">
    <property type="component" value="Unassembled WGS sequence"/>
</dbReference>
<evidence type="ECO:0000313" key="4">
    <source>
        <dbReference type="Proteomes" id="UP000552757"/>
    </source>
</evidence>
<dbReference type="RefSeq" id="WP_183953756.1">
    <property type="nucleotide sequence ID" value="NZ_JACIEB010000001.1"/>
</dbReference>
<proteinExistence type="predicted"/>
<keyword evidence="2" id="KW-0472">Membrane</keyword>
<protein>
    <recommendedName>
        <fullName evidence="5">Tetratricopeptide repeat protein</fullName>
    </recommendedName>
</protein>
<dbReference type="InterPro" id="IPR014562">
    <property type="entry name" value="UCP030959_TPR_rpt-cont"/>
</dbReference>
<sequence length="249" mass="27859">MIFLLASVAVQILCAVHVIRTGRNQIWMLFIFLFSLMGCFAYLVLEILPEYWGNRHVRTIRTQAVSSIDPERELRAARKALELANTSANHIALGDALAALGRHADAVAAYQQGLALGPGQDWRTQVKLAAALFENHRSGEALDVLANVPDVPAGGERDRRMLLRARILADIGKDAEARGLFEDVVTRIAGEEARCHYAAFLLDRGDQMRARQILEEVEQRARRLDRTQRAAQADMYQWAANALADMRRT</sequence>
<dbReference type="EMBL" id="JACIEB010000001">
    <property type="protein sequence ID" value="MBB3980767.1"/>
    <property type="molecule type" value="Genomic_DNA"/>
</dbReference>
<evidence type="ECO:0000313" key="3">
    <source>
        <dbReference type="EMBL" id="MBB3980767.1"/>
    </source>
</evidence>